<dbReference type="Proteomes" id="UP001060085">
    <property type="component" value="Linkage Group LG04"/>
</dbReference>
<dbReference type="EMBL" id="CM044704">
    <property type="protein sequence ID" value="KAI5667379.1"/>
    <property type="molecule type" value="Genomic_DNA"/>
</dbReference>
<evidence type="ECO:0000313" key="2">
    <source>
        <dbReference type="Proteomes" id="UP001060085"/>
    </source>
</evidence>
<evidence type="ECO:0000313" key="1">
    <source>
        <dbReference type="EMBL" id="KAI5667379.1"/>
    </source>
</evidence>
<name>A0ACC0B413_CATRO</name>
<organism evidence="1 2">
    <name type="scientific">Catharanthus roseus</name>
    <name type="common">Madagascar periwinkle</name>
    <name type="synonym">Vinca rosea</name>
    <dbReference type="NCBI Taxonomy" id="4058"/>
    <lineage>
        <taxon>Eukaryota</taxon>
        <taxon>Viridiplantae</taxon>
        <taxon>Streptophyta</taxon>
        <taxon>Embryophyta</taxon>
        <taxon>Tracheophyta</taxon>
        <taxon>Spermatophyta</taxon>
        <taxon>Magnoliopsida</taxon>
        <taxon>eudicotyledons</taxon>
        <taxon>Gunneridae</taxon>
        <taxon>Pentapetalae</taxon>
        <taxon>asterids</taxon>
        <taxon>lamiids</taxon>
        <taxon>Gentianales</taxon>
        <taxon>Apocynaceae</taxon>
        <taxon>Rauvolfioideae</taxon>
        <taxon>Vinceae</taxon>
        <taxon>Catharanthinae</taxon>
        <taxon>Catharanthus</taxon>
    </lineage>
</organism>
<reference evidence="2" key="1">
    <citation type="journal article" date="2023" name="Nat. Plants">
        <title>Single-cell RNA sequencing provides a high-resolution roadmap for understanding the multicellular compartmentation of specialized metabolism.</title>
        <authorList>
            <person name="Sun S."/>
            <person name="Shen X."/>
            <person name="Li Y."/>
            <person name="Li Y."/>
            <person name="Wang S."/>
            <person name="Li R."/>
            <person name="Zhang H."/>
            <person name="Shen G."/>
            <person name="Guo B."/>
            <person name="Wei J."/>
            <person name="Xu J."/>
            <person name="St-Pierre B."/>
            <person name="Chen S."/>
            <person name="Sun C."/>
        </authorList>
    </citation>
    <scope>NUCLEOTIDE SEQUENCE [LARGE SCALE GENOMIC DNA]</scope>
</reference>
<comment type="caution">
    <text evidence="1">The sequence shown here is derived from an EMBL/GenBank/DDBJ whole genome shotgun (WGS) entry which is preliminary data.</text>
</comment>
<sequence>MAPHAHFIHSMYILYGLLQRLGWSAFISSPLFTTGSLEISRFLWSLSRTFIWSYPVSIAETHPPVAHEPNEVHGWFLSVRASEALSHQSFVIPRSLTAANVTLRTSSYLRVS</sequence>
<keyword evidence="2" id="KW-1185">Reference proteome</keyword>
<gene>
    <name evidence="1" type="ORF">M9H77_17232</name>
</gene>
<proteinExistence type="predicted"/>
<protein>
    <submittedName>
        <fullName evidence="1">Uncharacterized protein</fullName>
    </submittedName>
</protein>
<accession>A0ACC0B413</accession>